<dbReference type="RefSeq" id="WP_305782135.1">
    <property type="nucleotide sequence ID" value="NZ_MARB01000039.1"/>
</dbReference>
<comment type="caution">
    <text evidence="6">The sequence shown here is derived from an EMBL/GenBank/DDBJ whole genome shotgun (WGS) entry which is preliminary data.</text>
</comment>
<evidence type="ECO:0000259" key="5">
    <source>
        <dbReference type="PROSITE" id="PS51296"/>
    </source>
</evidence>
<keyword evidence="3" id="KW-0408">Iron</keyword>
<dbReference type="Proteomes" id="UP000094769">
    <property type="component" value="Unassembled WGS sequence"/>
</dbReference>
<evidence type="ECO:0000256" key="1">
    <source>
        <dbReference type="ARBA" id="ARBA00022714"/>
    </source>
</evidence>
<dbReference type="GO" id="GO:0046872">
    <property type="term" value="F:metal ion binding"/>
    <property type="evidence" value="ECO:0007669"/>
    <property type="project" value="UniProtKB-KW"/>
</dbReference>
<dbReference type="PANTHER" id="PTHR40261">
    <property type="match status" value="1"/>
</dbReference>
<dbReference type="CDD" id="cd03467">
    <property type="entry name" value="Rieske"/>
    <property type="match status" value="1"/>
</dbReference>
<reference evidence="6 7" key="1">
    <citation type="submission" date="2016-06" db="EMBL/GenBank/DDBJ databases">
        <title>Genome sequence of endosymbiont of Candidatus Endolucinida thiodiazotropha.</title>
        <authorList>
            <person name="Poehlein A."/>
            <person name="Koenig S."/>
            <person name="Heiden S.E."/>
            <person name="Thuermer A."/>
            <person name="Voget S."/>
            <person name="Daniel R."/>
            <person name="Markert S."/>
            <person name="Gros O."/>
            <person name="Schweder T."/>
        </authorList>
    </citation>
    <scope>NUCLEOTIDE SEQUENCE [LARGE SCALE GENOMIC DNA]</scope>
    <source>
        <strain evidence="6 7">COS</strain>
    </source>
</reference>
<dbReference type="PANTHER" id="PTHR40261:SF1">
    <property type="entry name" value="RIESKE DOMAIN-CONTAINING PROTEIN"/>
    <property type="match status" value="1"/>
</dbReference>
<dbReference type="PROSITE" id="PS51296">
    <property type="entry name" value="RIESKE"/>
    <property type="match status" value="1"/>
</dbReference>
<dbReference type="Gene3D" id="2.102.10.10">
    <property type="entry name" value="Rieske [2Fe-2S] iron-sulphur domain"/>
    <property type="match status" value="1"/>
</dbReference>
<dbReference type="EMBL" id="MARB01000039">
    <property type="protein sequence ID" value="ODJ85707.1"/>
    <property type="molecule type" value="Genomic_DNA"/>
</dbReference>
<feature type="domain" description="Rieske" evidence="5">
    <location>
        <begin position="12"/>
        <end position="117"/>
    </location>
</feature>
<evidence type="ECO:0000256" key="3">
    <source>
        <dbReference type="ARBA" id="ARBA00023004"/>
    </source>
</evidence>
<evidence type="ECO:0000313" key="7">
    <source>
        <dbReference type="Proteomes" id="UP000094769"/>
    </source>
</evidence>
<organism evidence="6 7">
    <name type="scientific">Candidatus Thiodiazotropha endolucinida</name>
    <dbReference type="NCBI Taxonomy" id="1655433"/>
    <lineage>
        <taxon>Bacteria</taxon>
        <taxon>Pseudomonadati</taxon>
        <taxon>Pseudomonadota</taxon>
        <taxon>Gammaproteobacteria</taxon>
        <taxon>Chromatiales</taxon>
        <taxon>Sedimenticolaceae</taxon>
        <taxon>Candidatus Thiodiazotropha</taxon>
    </lineage>
</organism>
<dbReference type="AlphaFoldDB" id="A0A7Z1ADD2"/>
<dbReference type="Pfam" id="PF00355">
    <property type="entry name" value="Rieske"/>
    <property type="match status" value="1"/>
</dbReference>
<dbReference type="GO" id="GO:0051537">
    <property type="term" value="F:2 iron, 2 sulfur cluster binding"/>
    <property type="evidence" value="ECO:0007669"/>
    <property type="project" value="UniProtKB-KW"/>
</dbReference>
<evidence type="ECO:0000256" key="4">
    <source>
        <dbReference type="ARBA" id="ARBA00023014"/>
    </source>
</evidence>
<name>A0A7Z1ADD2_9GAMM</name>
<proteinExistence type="predicted"/>
<dbReference type="InterPro" id="IPR017941">
    <property type="entry name" value="Rieske_2Fe-2S"/>
</dbReference>
<keyword evidence="2" id="KW-0479">Metal-binding</keyword>
<dbReference type="InterPro" id="IPR036922">
    <property type="entry name" value="Rieske_2Fe-2S_sf"/>
</dbReference>
<accession>A0A7Z1ADD2</accession>
<keyword evidence="7" id="KW-1185">Reference proteome</keyword>
<keyword evidence="4" id="KW-0411">Iron-sulfur</keyword>
<protein>
    <submittedName>
        <fullName evidence="6">Rieske [2Fe-2S] domain protein</fullName>
    </submittedName>
</protein>
<keyword evidence="1" id="KW-0001">2Fe-2S</keyword>
<evidence type="ECO:0000313" key="6">
    <source>
        <dbReference type="EMBL" id="ODJ85707.1"/>
    </source>
</evidence>
<sequence>MVIGGCALPERHVVCDISSLGDPGSRGFVVEGESGSVELFVVRRGELLAAYKNSCPHTGVNLEWQPDQFLDFSNSYIQCATHGALFRLEDGYCLRGPCAGELLETVEVRLEAGLVVVILEGEG</sequence>
<dbReference type="SUPFAM" id="SSF50022">
    <property type="entry name" value="ISP domain"/>
    <property type="match status" value="1"/>
</dbReference>
<gene>
    <name evidence="6" type="ORF">CODIS_40860</name>
</gene>
<evidence type="ECO:0000256" key="2">
    <source>
        <dbReference type="ARBA" id="ARBA00022723"/>
    </source>
</evidence>